<feature type="domain" description="NAD-dependent epimerase/dehydratase" evidence="5">
    <location>
        <begin position="25"/>
        <end position="264"/>
    </location>
</feature>
<dbReference type="GO" id="GO:0070403">
    <property type="term" value="F:NAD+ binding"/>
    <property type="evidence" value="ECO:0007669"/>
    <property type="project" value="InterPro"/>
</dbReference>
<dbReference type="InterPro" id="IPR001509">
    <property type="entry name" value="Epimerase_deHydtase"/>
</dbReference>
<comment type="cofactor">
    <cofactor evidence="1">
        <name>NAD(+)</name>
        <dbReference type="ChEBI" id="CHEBI:57540"/>
    </cofactor>
</comment>
<dbReference type="Proteomes" id="UP000297635">
    <property type="component" value="Unassembled WGS sequence"/>
</dbReference>
<reference evidence="6 7" key="1">
    <citation type="submission" date="2019-02" db="EMBL/GenBank/DDBJ databases">
        <title>Isolation and identification of novel species under the genus Muribaculum.</title>
        <authorList>
            <person name="Miyake S."/>
            <person name="Ding Y."/>
            <person name="Low A."/>
            <person name="Soh M."/>
            <person name="Seedorf H."/>
        </authorList>
    </citation>
    <scope>NUCLEOTIDE SEQUENCE [LARGE SCALE GENOMIC DNA]</scope>
    <source>
        <strain evidence="6 7">TLL-A3</strain>
    </source>
</reference>
<dbReference type="GO" id="GO:0048040">
    <property type="term" value="F:UDP-glucuronate decarboxylase activity"/>
    <property type="evidence" value="ECO:0007669"/>
    <property type="project" value="TreeGrafter"/>
</dbReference>
<dbReference type="InterPro" id="IPR036291">
    <property type="entry name" value="NAD(P)-bd_dom_sf"/>
</dbReference>
<dbReference type="RefSeq" id="WP_135472525.1">
    <property type="nucleotide sequence ID" value="NZ_CASJPC010000026.1"/>
</dbReference>
<proteinExistence type="predicted"/>
<evidence type="ECO:0000313" key="7">
    <source>
        <dbReference type="Proteomes" id="UP000297635"/>
    </source>
</evidence>
<evidence type="ECO:0000256" key="4">
    <source>
        <dbReference type="ARBA" id="ARBA00023239"/>
    </source>
</evidence>
<keyword evidence="7" id="KW-1185">Reference proteome</keyword>
<organism evidence="6 7">
    <name type="scientific">Duncaniella freteri</name>
    <dbReference type="NCBI Taxonomy" id="2530391"/>
    <lineage>
        <taxon>Bacteria</taxon>
        <taxon>Pseudomonadati</taxon>
        <taxon>Bacteroidota</taxon>
        <taxon>Bacteroidia</taxon>
        <taxon>Bacteroidales</taxon>
        <taxon>Muribaculaceae</taxon>
        <taxon>Duncaniella</taxon>
    </lineage>
</organism>
<dbReference type="Gene3D" id="3.40.50.720">
    <property type="entry name" value="NAD(P)-binding Rossmann-like Domain"/>
    <property type="match status" value="1"/>
</dbReference>
<dbReference type="GO" id="GO:0005737">
    <property type="term" value="C:cytoplasm"/>
    <property type="evidence" value="ECO:0007669"/>
    <property type="project" value="TreeGrafter"/>
</dbReference>
<accession>A0A4Z0V4S7</accession>
<comment type="caution">
    <text evidence="6">The sequence shown here is derived from an EMBL/GenBank/DDBJ whole genome shotgun (WGS) entry which is preliminary data.</text>
</comment>
<dbReference type="GO" id="GO:0042732">
    <property type="term" value="P:D-xylose metabolic process"/>
    <property type="evidence" value="ECO:0007669"/>
    <property type="project" value="InterPro"/>
</dbReference>
<dbReference type="SUPFAM" id="SSF51735">
    <property type="entry name" value="NAD(P)-binding Rossmann-fold domains"/>
    <property type="match status" value="1"/>
</dbReference>
<evidence type="ECO:0000256" key="1">
    <source>
        <dbReference type="ARBA" id="ARBA00001911"/>
    </source>
</evidence>
<dbReference type="PANTHER" id="PTHR43078">
    <property type="entry name" value="UDP-GLUCURONIC ACID DECARBOXYLASE-RELATED"/>
    <property type="match status" value="1"/>
</dbReference>
<protein>
    <submittedName>
        <fullName evidence="6">NAD-dependent epimerase/dehydratase family protein</fullName>
    </submittedName>
</protein>
<keyword evidence="4" id="KW-0456">Lyase</keyword>
<dbReference type="GeneID" id="82150781"/>
<gene>
    <name evidence="6" type="ORF">EZ315_13365</name>
</gene>
<sequence>MRTITRIKELSLLPLNWEKLDRSKILIVGASGLIGSAFAHTLLTNPNLKCEIYVMGRSFDRLKTIFGEYIGNENFHIIEHDIVNPLSCAENFDYIVDCASNANPANFNQKPVETILTNVLGVQNLLDYSKTHGLKRFLFVSSGEVYGETGGENCNEEADGYIDILNPRGCYPLSKRLSENLCISYVDEYNLDVVIARPCHIFGPNFLDTDDRAYAQFLRKAAHGEDIELNSPGLLKRSWCYIIDCVSGLLYILLNGASSNAYNISDIAMTIRDFAEAVAIGAGVKVKFNIPKDLNPPIISQGILDSTKLRSLGWKPCGDIILNIKECISDMTSIDK</sequence>
<keyword evidence="2" id="KW-0210">Decarboxylase</keyword>
<keyword evidence="3" id="KW-0520">NAD</keyword>
<evidence type="ECO:0000256" key="3">
    <source>
        <dbReference type="ARBA" id="ARBA00023027"/>
    </source>
</evidence>
<evidence type="ECO:0000256" key="2">
    <source>
        <dbReference type="ARBA" id="ARBA00022793"/>
    </source>
</evidence>
<dbReference type="InterPro" id="IPR044516">
    <property type="entry name" value="UXS-like"/>
</dbReference>
<dbReference type="PANTHER" id="PTHR43078:SF7">
    <property type="entry name" value="UDP-GLUCURONATE DECARBOXYLASE"/>
    <property type="match status" value="1"/>
</dbReference>
<dbReference type="AlphaFoldDB" id="A0A4Z0V4S7"/>
<dbReference type="EMBL" id="SJSA01000002">
    <property type="protein sequence ID" value="TGG36816.1"/>
    <property type="molecule type" value="Genomic_DNA"/>
</dbReference>
<dbReference type="Pfam" id="PF01370">
    <property type="entry name" value="Epimerase"/>
    <property type="match status" value="1"/>
</dbReference>
<name>A0A4Z0V4S7_9BACT</name>
<evidence type="ECO:0000259" key="5">
    <source>
        <dbReference type="Pfam" id="PF01370"/>
    </source>
</evidence>
<evidence type="ECO:0000313" key="6">
    <source>
        <dbReference type="EMBL" id="TGG36816.1"/>
    </source>
</evidence>